<evidence type="ECO:0000256" key="7">
    <source>
        <dbReference type="ARBA" id="ARBA00023049"/>
    </source>
</evidence>
<evidence type="ECO:0000256" key="6">
    <source>
        <dbReference type="ARBA" id="ARBA00022833"/>
    </source>
</evidence>
<dbReference type="WBParaSite" id="Pan_g22529.t1">
    <property type="protein sequence ID" value="Pan_g22529.t1"/>
    <property type="gene ID" value="Pan_g22529"/>
</dbReference>
<evidence type="ECO:0000313" key="11">
    <source>
        <dbReference type="Proteomes" id="UP000492821"/>
    </source>
</evidence>
<keyword evidence="5" id="KW-0378">Hydrolase</keyword>
<dbReference type="PANTHER" id="PTHR11533:SF299">
    <property type="entry name" value="AMINOPEPTIDASE"/>
    <property type="match status" value="1"/>
</dbReference>
<reference evidence="11" key="1">
    <citation type="journal article" date="2013" name="Genetics">
        <title>The draft genome and transcriptome of Panagrellus redivivus are shaped by the harsh demands of a free-living lifestyle.</title>
        <authorList>
            <person name="Srinivasan J."/>
            <person name="Dillman A.R."/>
            <person name="Macchietto M.G."/>
            <person name="Heikkinen L."/>
            <person name="Lakso M."/>
            <person name="Fracchia K.M."/>
            <person name="Antoshechkin I."/>
            <person name="Mortazavi A."/>
            <person name="Wong G."/>
            <person name="Sternberg P.W."/>
        </authorList>
    </citation>
    <scope>NUCLEOTIDE SEQUENCE [LARGE SCALE GENOMIC DNA]</scope>
    <source>
        <strain evidence="11">MT8872</strain>
    </source>
</reference>
<dbReference type="Pfam" id="PF17900">
    <property type="entry name" value="Peptidase_M1_N"/>
    <property type="match status" value="1"/>
</dbReference>
<evidence type="ECO:0000313" key="12">
    <source>
        <dbReference type="WBParaSite" id="Pan_g22529.t1"/>
    </source>
</evidence>
<comment type="similarity">
    <text evidence="2">Belongs to the peptidase M1 family.</text>
</comment>
<protein>
    <submittedName>
        <fullName evidence="12">Peptidase_M1 domain-containing protein</fullName>
    </submittedName>
</protein>
<dbReference type="GO" id="GO:0070006">
    <property type="term" value="F:metalloaminopeptidase activity"/>
    <property type="evidence" value="ECO:0007669"/>
    <property type="project" value="TreeGrafter"/>
</dbReference>
<evidence type="ECO:0000256" key="5">
    <source>
        <dbReference type="ARBA" id="ARBA00022801"/>
    </source>
</evidence>
<dbReference type="GO" id="GO:0006508">
    <property type="term" value="P:proteolysis"/>
    <property type="evidence" value="ECO:0007669"/>
    <property type="project" value="UniProtKB-KW"/>
</dbReference>
<evidence type="ECO:0000259" key="10">
    <source>
        <dbReference type="Pfam" id="PF17900"/>
    </source>
</evidence>
<feature type="domain" description="Aminopeptidase N-like N-terminal" evidence="10">
    <location>
        <begin position="29"/>
        <end position="225"/>
    </location>
</feature>
<dbReference type="SUPFAM" id="SSF55486">
    <property type="entry name" value="Metalloproteases ('zincins'), catalytic domain"/>
    <property type="match status" value="1"/>
</dbReference>
<keyword evidence="3" id="KW-0645">Protease</keyword>
<reference evidence="12" key="2">
    <citation type="submission" date="2020-10" db="UniProtKB">
        <authorList>
            <consortium name="WormBaseParasite"/>
        </authorList>
    </citation>
    <scope>IDENTIFICATION</scope>
</reference>
<dbReference type="Pfam" id="PF01433">
    <property type="entry name" value="Peptidase_M1"/>
    <property type="match status" value="1"/>
</dbReference>
<feature type="chain" id="PRO_5028934187" evidence="8">
    <location>
        <begin position="18"/>
        <end position="624"/>
    </location>
</feature>
<evidence type="ECO:0000256" key="3">
    <source>
        <dbReference type="ARBA" id="ARBA00022670"/>
    </source>
</evidence>
<dbReference type="InterPro" id="IPR014782">
    <property type="entry name" value="Peptidase_M1_dom"/>
</dbReference>
<dbReference type="GO" id="GO:0042277">
    <property type="term" value="F:peptide binding"/>
    <property type="evidence" value="ECO:0007669"/>
    <property type="project" value="TreeGrafter"/>
</dbReference>
<sequence>MVLRFLLQLLLVTVVTAEFKPLPRYIIATHYALDISINMPAANQTLSNIVGTVQPAMVQIFFKVLKATDKIYLNAENLIFSEILIRNENGTSDYAEMSYTYIDDDQLLGLKSPYLLTLGGRYSLNISYGYITQTAPTVNYGLFFSNWTDENNKTRYVAGTHFEPISARKMMPCLDDPSYRATWQVTVDATPGYSVSSNTKRISLTKSRHSWRHTFAVTPSIPSYLVAIVVHDYDELNFKTPKGYEYSIIGPNRTLHYKCNVKQMDFIGVAIDYLMEKFKVDKYPFDKIDFIRLPFHPALGMENPGLITWRNYKFCIYGDYWQQVVLHELLHQWFGNIVTPVAWSDVVMSEGLTSYYTRVVYNEMNIIFGHLKRILPGQILSENDLPIINKPTDLDQKKYIGRRHYDKSAFLFQMMADLIGEETFDKAINIHLKFNENGWASFDQFLAIVNSVSTLNFDLGPIFKPYFTRTDYPVIFIRKVGNILEMTPVLVKDDNDAIFSNPAQLPINSSEYYVPVYYYSKYDKSAIHPILQVGSKYQFVSYPDIIVPYPVSYHRTCYVQPELWLLAARHVQRDYFWAWNMYLDFLVCTKNQSSPVFDEVLQVFLMQDRMAVPKNDHDEKWLKY</sequence>
<keyword evidence="8" id="KW-0732">Signal</keyword>
<dbReference type="InterPro" id="IPR050344">
    <property type="entry name" value="Peptidase_M1_aminopeptidases"/>
</dbReference>
<dbReference type="Proteomes" id="UP000492821">
    <property type="component" value="Unassembled WGS sequence"/>
</dbReference>
<keyword evidence="7" id="KW-0482">Metalloprotease</keyword>
<dbReference type="Gene3D" id="2.60.40.1730">
    <property type="entry name" value="tricorn interacting facor f3 domain"/>
    <property type="match status" value="1"/>
</dbReference>
<dbReference type="InterPro" id="IPR045357">
    <property type="entry name" value="Aminopeptidase_N-like_N"/>
</dbReference>
<evidence type="ECO:0000256" key="4">
    <source>
        <dbReference type="ARBA" id="ARBA00022723"/>
    </source>
</evidence>
<dbReference type="InterPro" id="IPR001930">
    <property type="entry name" value="Peptidase_M1"/>
</dbReference>
<evidence type="ECO:0000256" key="8">
    <source>
        <dbReference type="SAM" id="SignalP"/>
    </source>
</evidence>
<name>A0A7E4ZWW4_PANRE</name>
<proteinExistence type="inferred from homology"/>
<comment type="cofactor">
    <cofactor evidence="1">
        <name>Zn(2+)</name>
        <dbReference type="ChEBI" id="CHEBI:29105"/>
    </cofactor>
</comment>
<evidence type="ECO:0000259" key="9">
    <source>
        <dbReference type="Pfam" id="PF01433"/>
    </source>
</evidence>
<evidence type="ECO:0000256" key="1">
    <source>
        <dbReference type="ARBA" id="ARBA00001947"/>
    </source>
</evidence>
<dbReference type="PANTHER" id="PTHR11533">
    <property type="entry name" value="PROTEASE M1 ZINC METALLOPROTEASE"/>
    <property type="match status" value="1"/>
</dbReference>
<dbReference type="InterPro" id="IPR042097">
    <property type="entry name" value="Aminopeptidase_N-like_N_sf"/>
</dbReference>
<keyword evidence="11" id="KW-1185">Reference proteome</keyword>
<dbReference type="InterPro" id="IPR027268">
    <property type="entry name" value="Peptidase_M4/M1_CTD_sf"/>
</dbReference>
<feature type="signal peptide" evidence="8">
    <location>
        <begin position="1"/>
        <end position="17"/>
    </location>
</feature>
<feature type="domain" description="Peptidase M1 membrane alanine aminopeptidase" evidence="9">
    <location>
        <begin position="269"/>
        <end position="454"/>
    </location>
</feature>
<evidence type="ECO:0000256" key="2">
    <source>
        <dbReference type="ARBA" id="ARBA00010136"/>
    </source>
</evidence>
<organism evidence="11 12">
    <name type="scientific">Panagrellus redivivus</name>
    <name type="common">Microworm</name>
    <dbReference type="NCBI Taxonomy" id="6233"/>
    <lineage>
        <taxon>Eukaryota</taxon>
        <taxon>Metazoa</taxon>
        <taxon>Ecdysozoa</taxon>
        <taxon>Nematoda</taxon>
        <taxon>Chromadorea</taxon>
        <taxon>Rhabditida</taxon>
        <taxon>Tylenchina</taxon>
        <taxon>Panagrolaimomorpha</taxon>
        <taxon>Panagrolaimoidea</taxon>
        <taxon>Panagrolaimidae</taxon>
        <taxon>Panagrellus</taxon>
    </lineage>
</organism>
<dbReference type="GO" id="GO:0005615">
    <property type="term" value="C:extracellular space"/>
    <property type="evidence" value="ECO:0007669"/>
    <property type="project" value="TreeGrafter"/>
</dbReference>
<dbReference type="GO" id="GO:0016020">
    <property type="term" value="C:membrane"/>
    <property type="evidence" value="ECO:0007669"/>
    <property type="project" value="TreeGrafter"/>
</dbReference>
<dbReference type="GO" id="GO:0005737">
    <property type="term" value="C:cytoplasm"/>
    <property type="evidence" value="ECO:0007669"/>
    <property type="project" value="TreeGrafter"/>
</dbReference>
<dbReference type="GO" id="GO:0008270">
    <property type="term" value="F:zinc ion binding"/>
    <property type="evidence" value="ECO:0007669"/>
    <property type="project" value="InterPro"/>
</dbReference>
<dbReference type="SUPFAM" id="SSF63737">
    <property type="entry name" value="Leukotriene A4 hydrolase N-terminal domain"/>
    <property type="match status" value="1"/>
</dbReference>
<dbReference type="AlphaFoldDB" id="A0A7E4ZWW4"/>
<dbReference type="GO" id="GO:0043171">
    <property type="term" value="P:peptide catabolic process"/>
    <property type="evidence" value="ECO:0007669"/>
    <property type="project" value="TreeGrafter"/>
</dbReference>
<dbReference type="PRINTS" id="PR00756">
    <property type="entry name" value="ALADIPTASE"/>
</dbReference>
<dbReference type="Gene3D" id="1.10.390.10">
    <property type="entry name" value="Neutral Protease Domain 2"/>
    <property type="match status" value="1"/>
</dbReference>
<keyword evidence="6" id="KW-0862">Zinc</keyword>
<keyword evidence="4" id="KW-0479">Metal-binding</keyword>
<accession>A0A7E4ZWW4</accession>